<dbReference type="Pfam" id="PF00487">
    <property type="entry name" value="FA_desaturase"/>
    <property type="match status" value="1"/>
</dbReference>
<keyword evidence="5" id="KW-0276">Fatty acid metabolism</keyword>
<keyword evidence="10 14" id="KW-0472">Membrane</keyword>
<evidence type="ECO:0000256" key="6">
    <source>
        <dbReference type="ARBA" id="ARBA00022989"/>
    </source>
</evidence>
<dbReference type="EMBL" id="HBGN01004318">
    <property type="protein sequence ID" value="CAD9316455.1"/>
    <property type="molecule type" value="Transcribed_RNA"/>
</dbReference>
<dbReference type="InterPro" id="IPR005804">
    <property type="entry name" value="FA_desaturase_dom"/>
</dbReference>
<dbReference type="PANTHER" id="PTHR11351:SF31">
    <property type="entry name" value="DESATURASE 1, ISOFORM A-RELATED"/>
    <property type="match status" value="1"/>
</dbReference>
<protein>
    <recommendedName>
        <fullName evidence="15">Fatty acid desaturase domain-containing protein</fullName>
    </recommendedName>
</protein>
<evidence type="ECO:0000256" key="1">
    <source>
        <dbReference type="ARBA" id="ARBA00004141"/>
    </source>
</evidence>
<comment type="subcellular location">
    <subcellularLocation>
        <location evidence="1">Membrane</location>
        <topology evidence="1">Multi-pass membrane protein</topology>
    </subcellularLocation>
</comment>
<feature type="transmembrane region" description="Helical" evidence="14">
    <location>
        <begin position="198"/>
        <end position="217"/>
    </location>
</feature>
<feature type="region of interest" description="Disordered" evidence="13">
    <location>
        <begin position="303"/>
        <end position="334"/>
    </location>
</feature>
<keyword evidence="11 12" id="KW-0275">Fatty acid biosynthesis</keyword>
<feature type="transmembrane region" description="Helical" evidence="14">
    <location>
        <begin position="28"/>
        <end position="46"/>
    </location>
</feature>
<keyword evidence="8" id="KW-0408">Iron</keyword>
<organism evidence="16">
    <name type="scientific">Ditylum brightwellii</name>
    <dbReference type="NCBI Taxonomy" id="49249"/>
    <lineage>
        <taxon>Eukaryota</taxon>
        <taxon>Sar</taxon>
        <taxon>Stramenopiles</taxon>
        <taxon>Ochrophyta</taxon>
        <taxon>Bacillariophyta</taxon>
        <taxon>Mediophyceae</taxon>
        <taxon>Lithodesmiophycidae</taxon>
        <taxon>Lithodesmiales</taxon>
        <taxon>Lithodesmiaceae</taxon>
        <taxon>Ditylum</taxon>
    </lineage>
</organism>
<evidence type="ECO:0000256" key="13">
    <source>
        <dbReference type="SAM" id="MobiDB-lite"/>
    </source>
</evidence>
<evidence type="ECO:0000256" key="3">
    <source>
        <dbReference type="ARBA" id="ARBA00022516"/>
    </source>
</evidence>
<evidence type="ECO:0000256" key="2">
    <source>
        <dbReference type="ARBA" id="ARBA00009295"/>
    </source>
</evidence>
<dbReference type="AlphaFoldDB" id="A0A6V2AER5"/>
<evidence type="ECO:0000256" key="9">
    <source>
        <dbReference type="ARBA" id="ARBA00023098"/>
    </source>
</evidence>
<evidence type="ECO:0000256" key="4">
    <source>
        <dbReference type="ARBA" id="ARBA00022692"/>
    </source>
</evidence>
<keyword evidence="7 12" id="KW-0560">Oxidoreductase</keyword>
<dbReference type="GO" id="GO:0006636">
    <property type="term" value="P:unsaturated fatty acid biosynthetic process"/>
    <property type="evidence" value="ECO:0007669"/>
    <property type="project" value="TreeGrafter"/>
</dbReference>
<evidence type="ECO:0000256" key="7">
    <source>
        <dbReference type="ARBA" id="ARBA00023002"/>
    </source>
</evidence>
<feature type="transmembrane region" description="Helical" evidence="14">
    <location>
        <begin position="85"/>
        <end position="107"/>
    </location>
</feature>
<dbReference type="PRINTS" id="PR00075">
    <property type="entry name" value="FACDDSATRASE"/>
</dbReference>
<dbReference type="PANTHER" id="PTHR11351">
    <property type="entry name" value="ACYL-COA DESATURASE"/>
    <property type="match status" value="1"/>
</dbReference>
<evidence type="ECO:0000256" key="14">
    <source>
        <dbReference type="SAM" id="Phobius"/>
    </source>
</evidence>
<keyword evidence="9" id="KW-0443">Lipid metabolism</keyword>
<proteinExistence type="inferred from homology"/>
<keyword evidence="6 14" id="KW-1133">Transmembrane helix</keyword>
<accession>A0A6V2AER5</accession>
<sequence>MDFSPKMFRDIPSLVSYHWKEGNINWPMGIYISLVHVVAAVGLLTVPKCSAETLLWAFLLWPISGFGITVGVHRLWSHRSYEASPIVRLMLMLFNSVANQGSIYHWARDHRVHHKYSETDADPHNATRGFFFAHMGWLFVKKHPDVIKAGRELDFTDLHEDSFVMFQKKLDPWFTLYMCFVMPAQVAVAFWGEDFWNAFFVAGCLRYAVVLHFTWLVNSAAHLYGDHPYDVLSYPAENPIVSYCSVGEGWHNWHHKYPFDYAASEFGVSSQFNPSKLFIDMFAAVGLVWGRKRGTAAWAMGRARRDRDRAAGKPLPKAPPRPWEVSQNDAKKVE</sequence>
<comment type="domain">
    <text evidence="12">The histidine box domains are involved in binding the catalytic metal ions.</text>
</comment>
<dbReference type="GO" id="GO:0005506">
    <property type="term" value="F:iron ion binding"/>
    <property type="evidence" value="ECO:0007669"/>
    <property type="project" value="TreeGrafter"/>
</dbReference>
<evidence type="ECO:0000313" key="16">
    <source>
        <dbReference type="EMBL" id="CAD9316455.1"/>
    </source>
</evidence>
<evidence type="ECO:0000256" key="12">
    <source>
        <dbReference type="RuleBase" id="RU000581"/>
    </source>
</evidence>
<feature type="domain" description="Fatty acid desaturase" evidence="15">
    <location>
        <begin position="56"/>
        <end position="258"/>
    </location>
</feature>
<keyword evidence="3 12" id="KW-0444">Lipid biosynthesis</keyword>
<gene>
    <name evidence="16" type="ORF">DBRI1063_LOCUS2862</name>
</gene>
<comment type="cofactor">
    <cofactor evidence="12">
        <name>Fe(2+)</name>
        <dbReference type="ChEBI" id="CHEBI:29033"/>
    </cofactor>
</comment>
<name>A0A6V2AER5_9STRA</name>
<dbReference type="InterPro" id="IPR015876">
    <property type="entry name" value="Acyl-CoA_DS"/>
</dbReference>
<keyword evidence="4 12" id="KW-0812">Transmembrane</keyword>
<dbReference type="CDD" id="cd03505">
    <property type="entry name" value="Delta9-FADS-like"/>
    <property type="match status" value="1"/>
</dbReference>
<reference evidence="16" key="1">
    <citation type="submission" date="2021-01" db="EMBL/GenBank/DDBJ databases">
        <authorList>
            <person name="Corre E."/>
            <person name="Pelletier E."/>
            <person name="Niang G."/>
            <person name="Scheremetjew M."/>
            <person name="Finn R."/>
            <person name="Kale V."/>
            <person name="Holt S."/>
            <person name="Cochrane G."/>
            <person name="Meng A."/>
            <person name="Brown T."/>
            <person name="Cohen L."/>
        </authorList>
    </citation>
    <scope>NUCLEOTIDE SEQUENCE</scope>
    <source>
        <strain evidence="16">Pop2</strain>
    </source>
</reference>
<feature type="transmembrane region" description="Helical" evidence="14">
    <location>
        <begin position="53"/>
        <end position="73"/>
    </location>
</feature>
<evidence type="ECO:0000256" key="8">
    <source>
        <dbReference type="ARBA" id="ARBA00023004"/>
    </source>
</evidence>
<evidence type="ECO:0000256" key="5">
    <source>
        <dbReference type="ARBA" id="ARBA00022832"/>
    </source>
</evidence>
<feature type="transmembrane region" description="Helical" evidence="14">
    <location>
        <begin position="173"/>
        <end position="192"/>
    </location>
</feature>
<evidence type="ECO:0000256" key="10">
    <source>
        <dbReference type="ARBA" id="ARBA00023136"/>
    </source>
</evidence>
<dbReference type="GO" id="GO:0004768">
    <property type="term" value="F:stearoyl-CoA 9-desaturase activity"/>
    <property type="evidence" value="ECO:0007669"/>
    <property type="project" value="TreeGrafter"/>
</dbReference>
<evidence type="ECO:0000259" key="15">
    <source>
        <dbReference type="Pfam" id="PF00487"/>
    </source>
</evidence>
<dbReference type="GO" id="GO:0005789">
    <property type="term" value="C:endoplasmic reticulum membrane"/>
    <property type="evidence" value="ECO:0007669"/>
    <property type="project" value="TreeGrafter"/>
</dbReference>
<evidence type="ECO:0000256" key="11">
    <source>
        <dbReference type="ARBA" id="ARBA00023160"/>
    </source>
</evidence>
<comment type="similarity">
    <text evidence="2 12">Belongs to the fatty acid desaturase type 1 family.</text>
</comment>